<name>A0A080YWC0_PHYNI</name>
<evidence type="ECO:0000313" key="1">
    <source>
        <dbReference type="EMBL" id="ETO58681.1"/>
    </source>
</evidence>
<reference evidence="1 2" key="1">
    <citation type="submission" date="2013-11" db="EMBL/GenBank/DDBJ databases">
        <title>The Genome Sequence of Phytophthora parasitica P1976.</title>
        <authorList>
            <consortium name="The Broad Institute Genomics Platform"/>
            <person name="Russ C."/>
            <person name="Tyler B."/>
            <person name="Panabieres F."/>
            <person name="Shan W."/>
            <person name="Tripathy S."/>
            <person name="Grunwald N."/>
            <person name="Machado M."/>
            <person name="Johnson C.S."/>
            <person name="Walker B."/>
            <person name="Young S."/>
            <person name="Zeng Q."/>
            <person name="Gargeya S."/>
            <person name="Fitzgerald M."/>
            <person name="Haas B."/>
            <person name="Abouelleil A."/>
            <person name="Allen A.W."/>
            <person name="Alvarado L."/>
            <person name="Arachchi H.M."/>
            <person name="Berlin A.M."/>
            <person name="Chapman S.B."/>
            <person name="Gainer-Dewar J."/>
            <person name="Goldberg J."/>
            <person name="Griggs A."/>
            <person name="Gujja S."/>
            <person name="Hansen M."/>
            <person name="Howarth C."/>
            <person name="Imamovic A."/>
            <person name="Ireland A."/>
            <person name="Larimer J."/>
            <person name="McCowan C."/>
            <person name="Murphy C."/>
            <person name="Pearson M."/>
            <person name="Poon T.W."/>
            <person name="Priest M."/>
            <person name="Roberts A."/>
            <person name="Saif S."/>
            <person name="Shea T."/>
            <person name="Sisk P."/>
            <person name="Sykes S."/>
            <person name="Wortman J."/>
            <person name="Nusbaum C."/>
            <person name="Birren B."/>
        </authorList>
    </citation>
    <scope>NUCLEOTIDE SEQUENCE [LARGE SCALE GENOMIC DNA]</scope>
    <source>
        <strain evidence="1 2">P1976</strain>
    </source>
</reference>
<protein>
    <submittedName>
        <fullName evidence="1">Uncharacterized protein</fullName>
    </submittedName>
</protein>
<gene>
    <name evidence="1" type="ORF">F444_22937</name>
</gene>
<evidence type="ECO:0000313" key="2">
    <source>
        <dbReference type="Proteomes" id="UP000028582"/>
    </source>
</evidence>
<comment type="caution">
    <text evidence="1">The sequence shown here is derived from an EMBL/GenBank/DDBJ whole genome shotgun (WGS) entry which is preliminary data.</text>
</comment>
<proteinExistence type="predicted"/>
<dbReference type="AlphaFoldDB" id="A0A080YWC0"/>
<dbReference type="Proteomes" id="UP000028582">
    <property type="component" value="Unassembled WGS sequence"/>
</dbReference>
<sequence length="55" mass="6286">MSGAGMIWNPLLFPDKKEHRVQSYHPVVDLGMISVAKIDADSQNGRLMEKHRMLH</sequence>
<accession>A0A080YWC0</accession>
<organism evidence="1 2">
    <name type="scientific">Phytophthora nicotianae P1976</name>
    <dbReference type="NCBI Taxonomy" id="1317066"/>
    <lineage>
        <taxon>Eukaryota</taxon>
        <taxon>Sar</taxon>
        <taxon>Stramenopiles</taxon>
        <taxon>Oomycota</taxon>
        <taxon>Peronosporomycetes</taxon>
        <taxon>Peronosporales</taxon>
        <taxon>Peronosporaceae</taxon>
        <taxon>Phytophthora</taxon>
    </lineage>
</organism>
<dbReference type="EMBL" id="ANJA01004929">
    <property type="protein sequence ID" value="ETO58681.1"/>
    <property type="molecule type" value="Genomic_DNA"/>
</dbReference>